<comment type="caution">
    <text evidence="1">The sequence shown here is derived from an EMBL/GenBank/DDBJ whole genome shotgun (WGS) entry which is preliminary data.</text>
</comment>
<dbReference type="EMBL" id="JARVLH010000004">
    <property type="protein sequence ID" value="MEX5285568.1"/>
    <property type="molecule type" value="Genomic_DNA"/>
</dbReference>
<protein>
    <submittedName>
        <fullName evidence="1">Uncharacterized protein</fullName>
    </submittedName>
</protein>
<name>A0ABV3X7X0_9FIRM</name>
<reference evidence="1 2" key="1">
    <citation type="submission" date="2023-04" db="EMBL/GenBank/DDBJ databases">
        <title>Genome Sequence of Selenomonas sputigena ATCC 33150.</title>
        <authorList>
            <person name="Miller D.P."/>
            <person name="Anvari S."/>
            <person name="Polson S.W."/>
            <person name="Macdonald M."/>
            <person name="Mcdowell J.V."/>
        </authorList>
    </citation>
    <scope>NUCLEOTIDE SEQUENCE [LARGE SCALE GENOMIC DNA]</scope>
    <source>
        <strain evidence="1 2">ATCC 33150</strain>
    </source>
</reference>
<keyword evidence="2" id="KW-1185">Reference proteome</keyword>
<accession>A0ABV3X7X0</accession>
<dbReference type="Proteomes" id="UP001559623">
    <property type="component" value="Unassembled WGS sequence"/>
</dbReference>
<organism evidence="1 2">
    <name type="scientific">Selenomonas sputigena</name>
    <dbReference type="NCBI Taxonomy" id="69823"/>
    <lineage>
        <taxon>Bacteria</taxon>
        <taxon>Bacillati</taxon>
        <taxon>Bacillota</taxon>
        <taxon>Negativicutes</taxon>
        <taxon>Selenomonadales</taxon>
        <taxon>Selenomonadaceae</taxon>
        <taxon>Selenomonas</taxon>
    </lineage>
</organism>
<gene>
    <name evidence="1" type="ORF">QCO44_07950</name>
</gene>
<evidence type="ECO:0000313" key="1">
    <source>
        <dbReference type="EMBL" id="MEX5285568.1"/>
    </source>
</evidence>
<sequence>MKIRGRLTPYPLLAKTNDNYRTASFDGIAELKAEGGKLRLEFRAVLRCPALKKLLQAGLVGYALHLESPITSYRRLFELNDESFRLELSADEVCGVLQVTPFIVAKTEIRGYTSDDFHEIYEGMSFSFARGHILALDETTEFILAAPEEAETLPSIIRLEPFEREAGYAALRIDCSSDYIVVRLPRGLYDIYRRYAKNTYAATFLAGTILPALVAALERLRGDLRAGVELGKRWERVLLEILEKQQLAIEDDGADVLEIAQKLFRDPVNRSFQELEDLAEQEAGQWK</sequence>
<dbReference type="RefSeq" id="WP_368847294.1">
    <property type="nucleotide sequence ID" value="NZ_CP194411.1"/>
</dbReference>
<evidence type="ECO:0000313" key="2">
    <source>
        <dbReference type="Proteomes" id="UP001559623"/>
    </source>
</evidence>
<proteinExistence type="predicted"/>